<proteinExistence type="predicted"/>
<gene>
    <name evidence="1" type="ORF">ARMGADRAFT_1089048</name>
</gene>
<dbReference type="Proteomes" id="UP000217790">
    <property type="component" value="Unassembled WGS sequence"/>
</dbReference>
<accession>A0A2H3CPM4</accession>
<dbReference type="InParanoid" id="A0A2H3CPM4"/>
<keyword evidence="2" id="KW-1185">Reference proteome</keyword>
<protein>
    <submittedName>
        <fullName evidence="1">Uncharacterized protein</fullName>
    </submittedName>
</protein>
<dbReference type="EMBL" id="KZ293703">
    <property type="protein sequence ID" value="PBK83820.1"/>
    <property type="molecule type" value="Genomic_DNA"/>
</dbReference>
<name>A0A2H3CPM4_ARMGA</name>
<organism evidence="1 2">
    <name type="scientific">Armillaria gallica</name>
    <name type="common">Bulbous honey fungus</name>
    <name type="synonym">Armillaria bulbosa</name>
    <dbReference type="NCBI Taxonomy" id="47427"/>
    <lineage>
        <taxon>Eukaryota</taxon>
        <taxon>Fungi</taxon>
        <taxon>Dikarya</taxon>
        <taxon>Basidiomycota</taxon>
        <taxon>Agaricomycotina</taxon>
        <taxon>Agaricomycetes</taxon>
        <taxon>Agaricomycetidae</taxon>
        <taxon>Agaricales</taxon>
        <taxon>Marasmiineae</taxon>
        <taxon>Physalacriaceae</taxon>
        <taxon>Armillaria</taxon>
    </lineage>
</organism>
<evidence type="ECO:0000313" key="2">
    <source>
        <dbReference type="Proteomes" id="UP000217790"/>
    </source>
</evidence>
<evidence type="ECO:0000313" key="1">
    <source>
        <dbReference type="EMBL" id="PBK83820.1"/>
    </source>
</evidence>
<dbReference type="AlphaFoldDB" id="A0A2H3CPM4"/>
<reference evidence="2" key="1">
    <citation type="journal article" date="2017" name="Nat. Ecol. Evol.">
        <title>Genome expansion and lineage-specific genetic innovations in the forest pathogenic fungi Armillaria.</title>
        <authorList>
            <person name="Sipos G."/>
            <person name="Prasanna A.N."/>
            <person name="Walter M.C."/>
            <person name="O'Connor E."/>
            <person name="Balint B."/>
            <person name="Krizsan K."/>
            <person name="Kiss B."/>
            <person name="Hess J."/>
            <person name="Varga T."/>
            <person name="Slot J."/>
            <person name="Riley R."/>
            <person name="Boka B."/>
            <person name="Rigling D."/>
            <person name="Barry K."/>
            <person name="Lee J."/>
            <person name="Mihaltcheva S."/>
            <person name="LaButti K."/>
            <person name="Lipzen A."/>
            <person name="Waldron R."/>
            <person name="Moloney N.M."/>
            <person name="Sperisen C."/>
            <person name="Kredics L."/>
            <person name="Vagvoelgyi C."/>
            <person name="Patrignani A."/>
            <person name="Fitzpatrick D."/>
            <person name="Nagy I."/>
            <person name="Doyle S."/>
            <person name="Anderson J.B."/>
            <person name="Grigoriev I.V."/>
            <person name="Gueldener U."/>
            <person name="Muensterkoetter M."/>
            <person name="Nagy L.G."/>
        </authorList>
    </citation>
    <scope>NUCLEOTIDE SEQUENCE [LARGE SCALE GENOMIC DNA]</scope>
    <source>
        <strain evidence="2">Ar21-2</strain>
    </source>
</reference>
<sequence>MQSRRKPLPLATIYQICQCSICIYEECVDPTSQAMVSGRIFKEAEYAEHKQGIANARALYDIASIPSDTESENGREHSGMEATSPGKAQRSSIFAAWEGQSAQQKWLDNLALFSDQDVVFITPPQSTSPNLDPSVPYDDPCLALDPNQSVGLYEFERHLCIYRDIAEREGLASTSSKDRLFAKMILGDVEMALQSVGVLKRTRWMNQRLDNFVRTYQYSRSW</sequence>